<dbReference type="EMBL" id="CP034204">
    <property type="protein sequence ID" value="QBZ53846.1"/>
    <property type="molecule type" value="Genomic_DNA"/>
</dbReference>
<reference evidence="2 3" key="1">
    <citation type="journal article" date="2019" name="Mol. Biol. Evol.">
        <title>Blast fungal genomes show frequent chromosomal changes, gene gains and losses, and effector gene turnover.</title>
        <authorList>
            <person name="Gomez Luciano L.B."/>
            <person name="Jason Tsai I."/>
            <person name="Chuma I."/>
            <person name="Tosa Y."/>
            <person name="Chen Y.H."/>
            <person name="Li J.Y."/>
            <person name="Li M.Y."/>
            <person name="Jade Lu M.Y."/>
            <person name="Nakayashiki H."/>
            <person name="Li W.H."/>
        </authorList>
    </citation>
    <scope>NUCLEOTIDE SEQUENCE [LARGE SCALE GENOMIC DNA]</scope>
    <source>
        <strain evidence="2">MZ5-1-6</strain>
    </source>
</reference>
<dbReference type="Proteomes" id="UP000294847">
    <property type="component" value="Chromosome 1"/>
</dbReference>
<evidence type="ECO:0000313" key="2">
    <source>
        <dbReference type="EMBL" id="QBZ53846.1"/>
    </source>
</evidence>
<proteinExistence type="predicted"/>
<gene>
    <name evidence="2" type="ORF">PoMZ_09536</name>
</gene>
<name>A0A4P7N011_PYROR</name>
<evidence type="ECO:0000313" key="3">
    <source>
        <dbReference type="Proteomes" id="UP000294847"/>
    </source>
</evidence>
<dbReference type="AlphaFoldDB" id="A0A4P7N011"/>
<accession>A0A4P7N011</accession>
<evidence type="ECO:0000256" key="1">
    <source>
        <dbReference type="SAM" id="MobiDB-lite"/>
    </source>
</evidence>
<protein>
    <submittedName>
        <fullName evidence="2">Uncharacterized protein</fullName>
    </submittedName>
</protein>
<organism evidence="2 3">
    <name type="scientific">Pyricularia oryzae</name>
    <name type="common">Rice blast fungus</name>
    <name type="synonym">Magnaporthe oryzae</name>
    <dbReference type="NCBI Taxonomy" id="318829"/>
    <lineage>
        <taxon>Eukaryota</taxon>
        <taxon>Fungi</taxon>
        <taxon>Dikarya</taxon>
        <taxon>Ascomycota</taxon>
        <taxon>Pezizomycotina</taxon>
        <taxon>Sordariomycetes</taxon>
        <taxon>Sordariomycetidae</taxon>
        <taxon>Magnaporthales</taxon>
        <taxon>Pyriculariaceae</taxon>
        <taxon>Pyricularia</taxon>
    </lineage>
</organism>
<feature type="region of interest" description="Disordered" evidence="1">
    <location>
        <begin position="1"/>
        <end position="27"/>
    </location>
</feature>
<sequence length="90" mass="10291">MSGQIKTPESKNGCPTYAARSNHSKRPQKEIAWVGLTVGRCFCAGRLQILMHPKWLRRLCRRSVDSPQQPTVHYMYLCSLAKPTERFQGT</sequence>